<evidence type="ECO:0000256" key="5">
    <source>
        <dbReference type="SAM" id="MobiDB-lite"/>
    </source>
</evidence>
<evidence type="ECO:0000256" key="1">
    <source>
        <dbReference type="ARBA" id="ARBA00007534"/>
    </source>
</evidence>
<dbReference type="SMART" id="SM01110">
    <property type="entry name" value="Cutinase"/>
    <property type="match status" value="1"/>
</dbReference>
<keyword evidence="3" id="KW-0378">Hydrolase</keyword>
<dbReference type="SUPFAM" id="SSF53474">
    <property type="entry name" value="alpha/beta-Hydrolases"/>
    <property type="match status" value="1"/>
</dbReference>
<dbReference type="InterPro" id="IPR029058">
    <property type="entry name" value="AB_hydrolase_fold"/>
</dbReference>
<protein>
    <submittedName>
        <fullName evidence="7">Cutinase family protein</fullName>
    </submittedName>
</protein>
<organism evidence="7 8">
    <name type="scientific">Desertihabitans brevis</name>
    <dbReference type="NCBI Taxonomy" id="2268447"/>
    <lineage>
        <taxon>Bacteria</taxon>
        <taxon>Bacillati</taxon>
        <taxon>Actinomycetota</taxon>
        <taxon>Actinomycetes</taxon>
        <taxon>Propionibacteriales</taxon>
        <taxon>Propionibacteriaceae</taxon>
        <taxon>Desertihabitans</taxon>
    </lineage>
</organism>
<evidence type="ECO:0000256" key="6">
    <source>
        <dbReference type="SAM" id="Phobius"/>
    </source>
</evidence>
<dbReference type="PANTHER" id="PTHR33630:SF9">
    <property type="entry name" value="CUTINASE 4"/>
    <property type="match status" value="1"/>
</dbReference>
<feature type="region of interest" description="Disordered" evidence="5">
    <location>
        <begin position="217"/>
        <end position="245"/>
    </location>
</feature>
<dbReference type="PANTHER" id="PTHR33630">
    <property type="entry name" value="CUTINASE RV1984C-RELATED-RELATED"/>
    <property type="match status" value="1"/>
</dbReference>
<dbReference type="InterPro" id="IPR000675">
    <property type="entry name" value="Cutinase/axe"/>
</dbReference>
<evidence type="ECO:0000256" key="2">
    <source>
        <dbReference type="ARBA" id="ARBA00022487"/>
    </source>
</evidence>
<gene>
    <name evidence="7" type="ORF">DT076_09310</name>
</gene>
<reference evidence="7 8" key="1">
    <citation type="submission" date="2018-07" db="EMBL/GenBank/DDBJ databases">
        <title>Desertimonas flava gen. nov. sp. nov.</title>
        <authorList>
            <person name="Liu S."/>
        </authorList>
    </citation>
    <scope>NUCLEOTIDE SEQUENCE [LARGE SCALE GENOMIC DNA]</scope>
    <source>
        <strain evidence="7 8">16Sb5-5</strain>
    </source>
</reference>
<keyword evidence="8" id="KW-1185">Reference proteome</keyword>
<name>A0A367YUZ4_9ACTN</name>
<dbReference type="EMBL" id="QOUI01000005">
    <property type="protein sequence ID" value="RCK69648.1"/>
    <property type="molecule type" value="Genomic_DNA"/>
</dbReference>
<dbReference type="GO" id="GO:0052689">
    <property type="term" value="F:carboxylic ester hydrolase activity"/>
    <property type="evidence" value="ECO:0007669"/>
    <property type="project" value="UniProtKB-KW"/>
</dbReference>
<sequence>MGVVAGPRRPVLLGRGEPGAALLGLGCGAARGRLGTGRWRDVDVGFGAGRWRGRGQVVQGDVLADPRGGGGDRLDHHRGGGEDRGDGDVGAHRDRGGGAGVEPGDVAGRDQGDLAVAVGRDGGADRAGASDQRGGADGGVALALAEEPGADRHQGTHRGAGEQADDDADPDTAAAEVVGQRAGEAERADEPGQAGSGEPLPADTVEDALDDLAGDQRDHQQHQADGAHHEEHGHGLSLPQVPESSGRAVPWAGLLDWRHGSVPPADPADHVNRLPPLLGCLLASLLLVPLVPLVPLAPASARTASWDGLDDAPHPSSAPAGECADLLFVGARGSGEVTPWGDTVEQARTALDDAVRRSPTSRPLTARTVWLDFPASDPHTLAEVGLEELALAEEPPTTTYFDSVTVGEQRLQQLLDDSAARCPRERWILVGFSQGAEVVTATLSRRTDGWRVAGAVLAGSPATYPGQAVRRHGTAPESATGLVATLGYVRAQVQEARRSGADGEGVSTMVRSLIQVAVDQTDPTAMASAAAGDDLDLPADVPVFSVCDSGDLVCDAGPALLRVSSGSTDFAEEFERTRPVHGGYGAEHFAPVFDAVLAELPPRLPPPEPVPTVPPVERPDAVAVVVATGALLLVLGAVGLTWWRRRRRPAPADDAAGRRGGAQ</sequence>
<dbReference type="Proteomes" id="UP000252770">
    <property type="component" value="Unassembled WGS sequence"/>
</dbReference>
<comment type="similarity">
    <text evidence="1">Belongs to the cutinase family.</text>
</comment>
<dbReference type="Gene3D" id="3.40.50.1820">
    <property type="entry name" value="alpha/beta hydrolase"/>
    <property type="match status" value="1"/>
</dbReference>
<comment type="caution">
    <text evidence="7">The sequence shown here is derived from an EMBL/GenBank/DDBJ whole genome shotgun (WGS) entry which is preliminary data.</text>
</comment>
<feature type="region of interest" description="Disordered" evidence="5">
    <location>
        <begin position="58"/>
        <end position="110"/>
    </location>
</feature>
<keyword evidence="4" id="KW-1015">Disulfide bond</keyword>
<keyword evidence="6" id="KW-0812">Transmembrane</keyword>
<dbReference type="Pfam" id="PF01083">
    <property type="entry name" value="Cutinase"/>
    <property type="match status" value="1"/>
</dbReference>
<evidence type="ECO:0000256" key="3">
    <source>
        <dbReference type="ARBA" id="ARBA00022801"/>
    </source>
</evidence>
<dbReference type="AlphaFoldDB" id="A0A367YUZ4"/>
<keyword evidence="6" id="KW-0472">Membrane</keyword>
<keyword evidence="2" id="KW-0719">Serine esterase</keyword>
<proteinExistence type="inferred from homology"/>
<feature type="transmembrane region" description="Helical" evidence="6">
    <location>
        <begin position="621"/>
        <end position="643"/>
    </location>
</feature>
<feature type="compositionally biased region" description="Basic and acidic residues" evidence="5">
    <location>
        <begin position="70"/>
        <end position="96"/>
    </location>
</feature>
<feature type="compositionally biased region" description="Basic and acidic residues" evidence="5">
    <location>
        <begin position="217"/>
        <end position="234"/>
    </location>
</feature>
<evidence type="ECO:0000313" key="7">
    <source>
        <dbReference type="EMBL" id="RCK69648.1"/>
    </source>
</evidence>
<evidence type="ECO:0000256" key="4">
    <source>
        <dbReference type="ARBA" id="ARBA00023157"/>
    </source>
</evidence>
<keyword evidence="6" id="KW-1133">Transmembrane helix</keyword>
<evidence type="ECO:0000313" key="8">
    <source>
        <dbReference type="Proteomes" id="UP000252770"/>
    </source>
</evidence>
<feature type="region of interest" description="Disordered" evidence="5">
    <location>
        <begin position="149"/>
        <end position="204"/>
    </location>
</feature>
<accession>A0A367YUZ4</accession>